<dbReference type="Pfam" id="PF26138">
    <property type="entry name" value="DUF8040"/>
    <property type="match status" value="1"/>
</dbReference>
<proteinExistence type="inferred from homology"/>
<dbReference type="InterPro" id="IPR045249">
    <property type="entry name" value="HARBI1-like"/>
</dbReference>
<keyword evidence="6" id="KW-0378">Hydrolase</keyword>
<evidence type="ECO:0000259" key="9">
    <source>
        <dbReference type="Pfam" id="PF13359"/>
    </source>
</evidence>
<dbReference type="Pfam" id="PF13359">
    <property type="entry name" value="DDE_Tnp_4"/>
    <property type="match status" value="1"/>
</dbReference>
<evidence type="ECO:0000256" key="8">
    <source>
        <dbReference type="SAM" id="MobiDB-lite"/>
    </source>
</evidence>
<comment type="subcellular location">
    <subcellularLocation>
        <location evidence="2">Nucleus</location>
    </subcellularLocation>
</comment>
<gene>
    <name evidence="11" type="ORF">LSAT_V11C700370940</name>
</gene>
<dbReference type="InterPro" id="IPR058353">
    <property type="entry name" value="DUF8040"/>
</dbReference>
<feature type="region of interest" description="Disordered" evidence="8">
    <location>
        <begin position="116"/>
        <end position="137"/>
    </location>
</feature>
<dbReference type="GO" id="GO:0016787">
    <property type="term" value="F:hydrolase activity"/>
    <property type="evidence" value="ECO:0007669"/>
    <property type="project" value="UniProtKB-KW"/>
</dbReference>
<evidence type="ECO:0000259" key="10">
    <source>
        <dbReference type="Pfam" id="PF26138"/>
    </source>
</evidence>
<comment type="cofactor">
    <cofactor evidence="1">
        <name>a divalent metal cation</name>
        <dbReference type="ChEBI" id="CHEBI:60240"/>
    </cofactor>
</comment>
<organism evidence="11 12">
    <name type="scientific">Lactuca sativa</name>
    <name type="common">Garden lettuce</name>
    <dbReference type="NCBI Taxonomy" id="4236"/>
    <lineage>
        <taxon>Eukaryota</taxon>
        <taxon>Viridiplantae</taxon>
        <taxon>Streptophyta</taxon>
        <taxon>Embryophyta</taxon>
        <taxon>Tracheophyta</taxon>
        <taxon>Spermatophyta</taxon>
        <taxon>Magnoliopsida</taxon>
        <taxon>eudicotyledons</taxon>
        <taxon>Gunneridae</taxon>
        <taxon>Pentapetalae</taxon>
        <taxon>asterids</taxon>
        <taxon>campanulids</taxon>
        <taxon>Asterales</taxon>
        <taxon>Asteraceae</taxon>
        <taxon>Cichorioideae</taxon>
        <taxon>Cichorieae</taxon>
        <taxon>Lactucinae</taxon>
        <taxon>Lactuca</taxon>
    </lineage>
</organism>
<name>A0A9R1X421_LACSA</name>
<evidence type="ECO:0008006" key="13">
    <source>
        <dbReference type="Google" id="ProtNLM"/>
    </source>
</evidence>
<comment type="caution">
    <text evidence="11">The sequence shown here is derived from an EMBL/GenBank/DDBJ whole genome shotgun (WGS) entry which is preliminary data.</text>
</comment>
<keyword evidence="12" id="KW-1185">Reference proteome</keyword>
<dbReference type="EMBL" id="NBSK02000007">
    <property type="protein sequence ID" value="KAJ0197724.1"/>
    <property type="molecule type" value="Genomic_DNA"/>
</dbReference>
<protein>
    <recommendedName>
        <fullName evidence="13">DDE Tnp4 domain-containing protein</fullName>
    </recommendedName>
</protein>
<evidence type="ECO:0000256" key="3">
    <source>
        <dbReference type="ARBA" id="ARBA00006958"/>
    </source>
</evidence>
<dbReference type="AlphaFoldDB" id="A0A9R1X421"/>
<dbReference type="GO" id="GO:0005634">
    <property type="term" value="C:nucleus"/>
    <property type="evidence" value="ECO:0007669"/>
    <property type="project" value="UniProtKB-SubCell"/>
</dbReference>
<comment type="similarity">
    <text evidence="3">Belongs to the HARBI1 family.</text>
</comment>
<evidence type="ECO:0000313" key="11">
    <source>
        <dbReference type="EMBL" id="KAJ0197724.1"/>
    </source>
</evidence>
<evidence type="ECO:0000256" key="6">
    <source>
        <dbReference type="ARBA" id="ARBA00022801"/>
    </source>
</evidence>
<dbReference type="PANTHER" id="PTHR22930">
    <property type="match status" value="1"/>
</dbReference>
<evidence type="ECO:0000256" key="1">
    <source>
        <dbReference type="ARBA" id="ARBA00001968"/>
    </source>
</evidence>
<dbReference type="GO" id="GO:0046872">
    <property type="term" value="F:metal ion binding"/>
    <property type="evidence" value="ECO:0007669"/>
    <property type="project" value="UniProtKB-KW"/>
</dbReference>
<feature type="domain" description="DUF8040" evidence="10">
    <location>
        <begin position="266"/>
        <end position="350"/>
    </location>
</feature>
<sequence length="582" mass="67687">MLILCNSQIMDEKHTIDVNCETSLKMKNQNSYGIIVASWCLLIQWKLYDCLMRLETRLSGMRSLIDASPGWWEEKIKENKEYAKFRNTDLSIFDEKYALLFRYSVVIGDQNMTPLQFQNNSNPNEENMEGKGDSDEISLDDDEPFFPSFHESSSNALFDSISTKSTQTYPQNNPSPTIAYSMPIVIKFFDFREGSKEISQALLFYTKKQNREAFVFPTTNEAKTEFLNDDSNSSNDNEECWVEEDREFEMLCGLALKGIILARNVLLNGHPRRCYEMFRLHIPVFRHLCIDLATNYGLQQTRNISIEEYVGILLMNLAHGCSNIFVQEFFNHSGETIHRYFNTVLEAVLKLSVDIIKPDANYNDDVLECILNNPRYHPMFCFLYCICAIDGTHIRASVPHKEEAKYIGRKGYETQNIMVVCDFNICFTFVWAGWEGTARDTRIFNEALQRPDLNFPYPTGTNIRYHLPDFRRAHTTAIREPRGPKEKFNYLLSSLQNIIKRTFRVWKARWALLRNMHVNYKYKNQVRICLIGHNKNPTIPIRGSTSSEVYEEGPSTRRTGGDYSFMVAIRDIIAQDIITLRR</sequence>
<dbReference type="InterPro" id="IPR027806">
    <property type="entry name" value="HARBI1_dom"/>
</dbReference>
<dbReference type="Proteomes" id="UP000235145">
    <property type="component" value="Unassembled WGS sequence"/>
</dbReference>
<dbReference type="PANTHER" id="PTHR22930:SF221">
    <property type="entry name" value="NUCLEASE HARBI1"/>
    <property type="match status" value="1"/>
</dbReference>
<evidence type="ECO:0000313" key="12">
    <source>
        <dbReference type="Proteomes" id="UP000235145"/>
    </source>
</evidence>
<keyword evidence="7" id="KW-0539">Nucleus</keyword>
<evidence type="ECO:0000256" key="7">
    <source>
        <dbReference type="ARBA" id="ARBA00023242"/>
    </source>
</evidence>
<keyword evidence="5" id="KW-0479">Metal-binding</keyword>
<evidence type="ECO:0000256" key="2">
    <source>
        <dbReference type="ARBA" id="ARBA00004123"/>
    </source>
</evidence>
<feature type="compositionally biased region" description="Polar residues" evidence="8">
    <location>
        <begin position="116"/>
        <end position="125"/>
    </location>
</feature>
<feature type="domain" description="DDE Tnp4" evidence="9">
    <location>
        <begin position="389"/>
        <end position="526"/>
    </location>
</feature>
<keyword evidence="4" id="KW-0540">Nuclease</keyword>
<reference evidence="11 12" key="1">
    <citation type="journal article" date="2017" name="Nat. Commun.">
        <title>Genome assembly with in vitro proximity ligation data and whole-genome triplication in lettuce.</title>
        <authorList>
            <person name="Reyes-Chin-Wo S."/>
            <person name="Wang Z."/>
            <person name="Yang X."/>
            <person name="Kozik A."/>
            <person name="Arikit S."/>
            <person name="Song C."/>
            <person name="Xia L."/>
            <person name="Froenicke L."/>
            <person name="Lavelle D.O."/>
            <person name="Truco M.J."/>
            <person name="Xia R."/>
            <person name="Zhu S."/>
            <person name="Xu C."/>
            <person name="Xu H."/>
            <person name="Xu X."/>
            <person name="Cox K."/>
            <person name="Korf I."/>
            <person name="Meyers B.C."/>
            <person name="Michelmore R.W."/>
        </authorList>
    </citation>
    <scope>NUCLEOTIDE SEQUENCE [LARGE SCALE GENOMIC DNA]</scope>
    <source>
        <strain evidence="12">cv. Salinas</strain>
        <tissue evidence="11">Seedlings</tissue>
    </source>
</reference>
<dbReference type="GO" id="GO:0004518">
    <property type="term" value="F:nuclease activity"/>
    <property type="evidence" value="ECO:0007669"/>
    <property type="project" value="UniProtKB-KW"/>
</dbReference>
<evidence type="ECO:0000256" key="4">
    <source>
        <dbReference type="ARBA" id="ARBA00022722"/>
    </source>
</evidence>
<accession>A0A9R1X421</accession>
<evidence type="ECO:0000256" key="5">
    <source>
        <dbReference type="ARBA" id="ARBA00022723"/>
    </source>
</evidence>